<dbReference type="EMBL" id="JAACXV010014312">
    <property type="protein sequence ID" value="KAF7268655.1"/>
    <property type="molecule type" value="Genomic_DNA"/>
</dbReference>
<proteinExistence type="predicted"/>
<dbReference type="Proteomes" id="UP000625711">
    <property type="component" value="Unassembled WGS sequence"/>
</dbReference>
<protein>
    <submittedName>
        <fullName evidence="1">Uncharacterized protein</fullName>
    </submittedName>
</protein>
<gene>
    <name evidence="1" type="ORF">GWI33_018248</name>
</gene>
<sequence length="93" mass="10639">MSRSFYPHCSIVFADSAQLLRLQPVQPPPFVQDNVSAIVQREPHDRISKRDRLIVWHNGRSPASEERSGGHVFTYTGAITFPRPDVHVKTHHK</sequence>
<comment type="caution">
    <text evidence="1">The sequence shown here is derived from an EMBL/GenBank/DDBJ whole genome shotgun (WGS) entry which is preliminary data.</text>
</comment>
<evidence type="ECO:0000313" key="1">
    <source>
        <dbReference type="EMBL" id="KAF7268655.1"/>
    </source>
</evidence>
<keyword evidence="2" id="KW-1185">Reference proteome</keyword>
<reference evidence="1" key="1">
    <citation type="submission" date="2020-08" db="EMBL/GenBank/DDBJ databases">
        <title>Genome sequencing and assembly of the red palm weevil Rhynchophorus ferrugineus.</title>
        <authorList>
            <person name="Dias G.B."/>
            <person name="Bergman C.M."/>
            <person name="Manee M."/>
        </authorList>
    </citation>
    <scope>NUCLEOTIDE SEQUENCE</scope>
    <source>
        <strain evidence="1">AA-2017</strain>
        <tissue evidence="1">Whole larva</tissue>
    </source>
</reference>
<organism evidence="1 2">
    <name type="scientific">Rhynchophorus ferrugineus</name>
    <name type="common">Red palm weevil</name>
    <name type="synonym">Curculio ferrugineus</name>
    <dbReference type="NCBI Taxonomy" id="354439"/>
    <lineage>
        <taxon>Eukaryota</taxon>
        <taxon>Metazoa</taxon>
        <taxon>Ecdysozoa</taxon>
        <taxon>Arthropoda</taxon>
        <taxon>Hexapoda</taxon>
        <taxon>Insecta</taxon>
        <taxon>Pterygota</taxon>
        <taxon>Neoptera</taxon>
        <taxon>Endopterygota</taxon>
        <taxon>Coleoptera</taxon>
        <taxon>Polyphaga</taxon>
        <taxon>Cucujiformia</taxon>
        <taxon>Curculionidae</taxon>
        <taxon>Dryophthorinae</taxon>
        <taxon>Rhynchophorus</taxon>
    </lineage>
</organism>
<evidence type="ECO:0000313" key="2">
    <source>
        <dbReference type="Proteomes" id="UP000625711"/>
    </source>
</evidence>
<name>A0A834HU54_RHYFE</name>
<accession>A0A834HU54</accession>
<dbReference type="AlphaFoldDB" id="A0A834HU54"/>